<dbReference type="EMBL" id="ACJD01000002">
    <property type="protein sequence ID" value="EEH14972.1"/>
    <property type="molecule type" value="Genomic_DNA"/>
</dbReference>
<dbReference type="Pfam" id="PF04860">
    <property type="entry name" value="Phage_portal"/>
    <property type="match status" value="1"/>
</dbReference>
<evidence type="ECO:0000313" key="2">
    <source>
        <dbReference type="Proteomes" id="UP000003678"/>
    </source>
</evidence>
<name>C0G4X7_9HYPH</name>
<dbReference type="InterPro" id="IPR006944">
    <property type="entry name" value="Phage/GTA_portal"/>
</dbReference>
<gene>
    <name evidence="1" type="ORF">BCETI_2000056</name>
</gene>
<dbReference type="NCBIfam" id="TIGR01537">
    <property type="entry name" value="portal_HK97"/>
    <property type="match status" value="1"/>
</dbReference>
<accession>C0G4X7</accession>
<organism evidence="1 2">
    <name type="scientific">Brucella ceti str. Cudo</name>
    <dbReference type="NCBI Taxonomy" id="595497"/>
    <lineage>
        <taxon>Bacteria</taxon>
        <taxon>Pseudomonadati</taxon>
        <taxon>Pseudomonadota</taxon>
        <taxon>Alphaproteobacteria</taxon>
        <taxon>Hyphomicrobiales</taxon>
        <taxon>Brucellaceae</taxon>
        <taxon>Brucella/Ochrobactrum group</taxon>
        <taxon>Brucella</taxon>
    </lineage>
</organism>
<protein>
    <submittedName>
        <fullName evidence="1">Phage portal protein, HK97 family protein</fullName>
    </submittedName>
</protein>
<comment type="caution">
    <text evidence="1">The sequence shown here is derived from an EMBL/GenBank/DDBJ whole genome shotgun (WGS) entry which is preliminary data.</text>
</comment>
<proteinExistence type="predicted"/>
<sequence length="420" mass="46275">MRTTNPVSAVSAEDHHYSWRGHPMAWNWPWRKSAANLPARANAVSQTKMANGFVALHMERNASWIARDYSTLAREGFMRNPVAHRCVRLIAEAASTIPWLLYEGATEHEAHPLLDLLTHPQGAVEGGSFFERLYGHLLIAGNAYVERVDLPSGRMELHLLRPERVTVETDADGWPQALVYRSGLASRTIPVAGLDAPGLHLKLFHPLDDHYGFPPLEAALMALDIHNAAGAWNKALLDNSARPSGALVYAPKEGGNLTEEQFERLKAELEEGYTGASGAGRPLLLEGGLDWKAMGYSPQDMDFIEAKNGAARDIALAFGVPPMLLGIPGDNTYANYAEANRAFYRLTVLPLIGRTAKAFGNWLGPLFGGGLRLEHDIDRIEGLSAERESLWRRVSEASFLTDDEKRDAVGYQPRVGRRVS</sequence>
<dbReference type="Proteomes" id="UP000003678">
    <property type="component" value="Unassembled WGS sequence"/>
</dbReference>
<evidence type="ECO:0000313" key="1">
    <source>
        <dbReference type="EMBL" id="EEH14972.1"/>
    </source>
</evidence>
<dbReference type="AlphaFoldDB" id="C0G4X7"/>
<reference evidence="1 2" key="1">
    <citation type="submission" date="2009-03" db="EMBL/GenBank/DDBJ databases">
        <authorList>
            <person name="Setubal J.C."/>
            <person name="Boyle S."/>
            <person name="Crasta O.R."/>
            <person name="Gillespie J.J."/>
            <person name="Kenyon R.W."/>
            <person name="Lu J."/>
            <person name="Mane S."/>
            <person name="Nagrani S."/>
            <person name="Shallom J.M."/>
            <person name="Shallom S."/>
            <person name="Shukla M."/>
            <person name="Snyder E.E."/>
            <person name="Sobral B.W."/>
            <person name="Wattam A.R."/>
            <person name="Will R."/>
            <person name="Williams K."/>
            <person name="Yoo H."/>
            <person name="Bruce D.H."/>
            <person name="Detter C."/>
            <person name="Munk C."/>
            <person name="Brettin T.S."/>
            <person name="Ficht T."/>
        </authorList>
    </citation>
    <scope>NUCLEOTIDE SEQUENCE [LARGE SCALE GENOMIC DNA]</scope>
    <source>
        <strain evidence="1 2">Cudo</strain>
    </source>
</reference>
<dbReference type="InterPro" id="IPR006427">
    <property type="entry name" value="Portal_HK97"/>
</dbReference>